<dbReference type="Pfam" id="PF22942">
    <property type="entry name" value="DUF7025"/>
    <property type="match status" value="1"/>
</dbReference>
<reference evidence="3" key="1">
    <citation type="submission" date="2023-06" db="EMBL/GenBank/DDBJ databases">
        <title>Genome-scale phylogeny and comparative genomics of the fungal order Sordariales.</title>
        <authorList>
            <consortium name="Lawrence Berkeley National Laboratory"/>
            <person name="Hensen N."/>
            <person name="Bonometti L."/>
            <person name="Westerberg I."/>
            <person name="Brannstrom I.O."/>
            <person name="Guillou S."/>
            <person name="Cros-Aarteil S."/>
            <person name="Calhoun S."/>
            <person name="Haridas S."/>
            <person name="Kuo A."/>
            <person name="Mondo S."/>
            <person name="Pangilinan J."/>
            <person name="Riley R."/>
            <person name="Labutti K."/>
            <person name="Andreopoulos B."/>
            <person name="Lipzen A."/>
            <person name="Chen C."/>
            <person name="Yanf M."/>
            <person name="Daum C."/>
            <person name="Ng V."/>
            <person name="Clum A."/>
            <person name="Steindorff A."/>
            <person name="Ohm R."/>
            <person name="Martin F."/>
            <person name="Silar P."/>
            <person name="Natvig D."/>
            <person name="Lalanne C."/>
            <person name="Gautier V."/>
            <person name="Ament-Velasquez S.L."/>
            <person name="Kruys A."/>
            <person name="Hutchinson M.I."/>
            <person name="Powell A.J."/>
            <person name="Barry K."/>
            <person name="Miller A.N."/>
            <person name="Grigoriev I.V."/>
            <person name="Debuchy R."/>
            <person name="Gladieux P."/>
            <person name="Thoren M.H."/>
            <person name="Johannesson H."/>
        </authorList>
    </citation>
    <scope>NUCLEOTIDE SEQUENCE</scope>
    <source>
        <strain evidence="3">SMH4607-1</strain>
    </source>
</reference>
<name>A0AA40B1Z0_9PEZI</name>
<dbReference type="Pfam" id="PF23232">
    <property type="entry name" value="AAA_lid_13"/>
    <property type="match status" value="1"/>
</dbReference>
<dbReference type="SUPFAM" id="SSF52540">
    <property type="entry name" value="P-loop containing nucleoside triphosphate hydrolases"/>
    <property type="match status" value="1"/>
</dbReference>
<dbReference type="InterPro" id="IPR003593">
    <property type="entry name" value="AAA+_ATPase"/>
</dbReference>
<dbReference type="GO" id="GO:0005524">
    <property type="term" value="F:ATP binding"/>
    <property type="evidence" value="ECO:0007669"/>
    <property type="project" value="InterPro"/>
</dbReference>
<comment type="caution">
    <text evidence="3">The sequence shown here is derived from an EMBL/GenBank/DDBJ whole genome shotgun (WGS) entry which is preliminary data.</text>
</comment>
<protein>
    <recommendedName>
        <fullName evidence="2">AAA+ ATPase domain-containing protein</fullName>
    </recommendedName>
</protein>
<proteinExistence type="predicted"/>
<keyword evidence="4" id="KW-1185">Reference proteome</keyword>
<evidence type="ECO:0000313" key="3">
    <source>
        <dbReference type="EMBL" id="KAK0726113.1"/>
    </source>
</evidence>
<dbReference type="PANTHER" id="PTHR46411:SF2">
    <property type="entry name" value="AAA+ ATPASE DOMAIN-CONTAINING PROTEIN"/>
    <property type="match status" value="1"/>
</dbReference>
<evidence type="ECO:0000259" key="2">
    <source>
        <dbReference type="SMART" id="SM00382"/>
    </source>
</evidence>
<evidence type="ECO:0000313" key="4">
    <source>
        <dbReference type="Proteomes" id="UP001172102"/>
    </source>
</evidence>
<dbReference type="Proteomes" id="UP001172102">
    <property type="component" value="Unassembled WGS sequence"/>
</dbReference>
<dbReference type="InterPro" id="IPR054289">
    <property type="entry name" value="DUF7025"/>
</dbReference>
<dbReference type="InterPro" id="IPR003959">
    <property type="entry name" value="ATPase_AAA_core"/>
</dbReference>
<dbReference type="CDD" id="cd19481">
    <property type="entry name" value="RecA-like_protease"/>
    <property type="match status" value="1"/>
</dbReference>
<dbReference type="InterPro" id="IPR056599">
    <property type="entry name" value="AAA_lid_fung"/>
</dbReference>
<dbReference type="Gene3D" id="3.40.50.300">
    <property type="entry name" value="P-loop containing nucleotide triphosphate hydrolases"/>
    <property type="match status" value="1"/>
</dbReference>
<sequence>MKDDGLQGNKVESQRTMTAKQIEMLSTAARAKEPDLRVELPFVLSDGQGLELHRYQRLGDDSPKPGDGHDDGNIDDDDDDDEDDDDHDHDYAQLSERRRRMERALVRELETLRREKEMIQSIRSLRRERDTLLEKERAWKQERLTLRNEIRKLRPDIGFPGDDKGPADAAQIPSLPEPAQAVALPANTQTEVHRSTQPVVAQPNYVEWSTFKWQRHSPENESFAIDVLEGESDLTSHHAFQPTNPKHNPGQGITTAKAVANPNQTLVPERIRINSQHIIKILEDISGEKLSAGGGSIVMIRPFKFLVYHKEDIQQKFSQLEVRFGSSSATAESAVTRQTEANPQTQNGHVRGEEERLTESFIAYEQLRCLIQFMDAEVRLKTRTPSSGWGEGQVVTFTDIWYLFKPGDEVISQDCRQVYRVVGMMSVGHCVTSPWHSLSNQAEANDDETPVTLHCVSIDFDGKLLGPVSRVFKIPHFDGECAITSLGVYPLRYAAARIDREMLIARGRMFLEAVSIRHMYYNGPTIEPRDRVDSHVVIDFEEAFAARDHGWRDSEWQPKVERLIGQSRLPKIVKQQECKGVCCHGEIICRDDDVEAKRNQDYISSLIQKDPSQRPTVVIHPRTLHDTQWLGNALTDDELVVTSYRVFGFVFKSRKWAQLDLAYLSPVNGPRVSQTAFDRLVLPSGYKDMILSLIAQHYRGKESSSTAGDAEQVDIVRGKGKGLIMLLHGPPGVGKTTTVECAAEVFNKPLLQINCGDVGTQPAQVESALETHFALASRWDCVLLLDEADVFLSARSTHDLIRNGLVAVFLRILESYTGLLFLTTNRIGDFDQAFASRIHISLHYPQLDLRSTLEIFKLNIRLIQKRFEDKAGRLSIGVDDIMRFAEAYWTNNEEVRWNGRQIRNGCQTALALAEFESQGGNHECVADVHAEIRLQAKHFETVSRANLNFASYLSGIHGNDDAERHAKAFSLRARETNGRKGKWGDGGSGRIELKSLLPHI</sequence>
<dbReference type="PANTHER" id="PTHR46411">
    <property type="entry name" value="FAMILY ATPASE, PUTATIVE-RELATED"/>
    <property type="match status" value="1"/>
</dbReference>
<gene>
    <name evidence="3" type="ORF">B0H67DRAFT_572356</name>
</gene>
<accession>A0AA40B1Z0</accession>
<feature type="domain" description="AAA+ ATPase" evidence="2">
    <location>
        <begin position="721"/>
        <end position="848"/>
    </location>
</feature>
<feature type="compositionally biased region" description="Basic and acidic residues" evidence="1">
    <location>
        <begin position="57"/>
        <end position="72"/>
    </location>
</feature>
<dbReference type="Pfam" id="PF00004">
    <property type="entry name" value="AAA"/>
    <property type="match status" value="1"/>
</dbReference>
<dbReference type="EMBL" id="JAUKUA010000002">
    <property type="protein sequence ID" value="KAK0726113.1"/>
    <property type="molecule type" value="Genomic_DNA"/>
</dbReference>
<dbReference type="SMART" id="SM00382">
    <property type="entry name" value="AAA"/>
    <property type="match status" value="1"/>
</dbReference>
<feature type="compositionally biased region" description="Acidic residues" evidence="1">
    <location>
        <begin position="73"/>
        <end position="87"/>
    </location>
</feature>
<evidence type="ECO:0000256" key="1">
    <source>
        <dbReference type="SAM" id="MobiDB-lite"/>
    </source>
</evidence>
<dbReference type="GO" id="GO:0016887">
    <property type="term" value="F:ATP hydrolysis activity"/>
    <property type="evidence" value="ECO:0007669"/>
    <property type="project" value="InterPro"/>
</dbReference>
<feature type="region of interest" description="Disordered" evidence="1">
    <location>
        <begin position="57"/>
        <end position="96"/>
    </location>
</feature>
<dbReference type="InterPro" id="IPR027417">
    <property type="entry name" value="P-loop_NTPase"/>
</dbReference>
<dbReference type="AlphaFoldDB" id="A0AA40B1Z0"/>
<organism evidence="3 4">
    <name type="scientific">Lasiosphaeris hirsuta</name>
    <dbReference type="NCBI Taxonomy" id="260670"/>
    <lineage>
        <taxon>Eukaryota</taxon>
        <taxon>Fungi</taxon>
        <taxon>Dikarya</taxon>
        <taxon>Ascomycota</taxon>
        <taxon>Pezizomycotina</taxon>
        <taxon>Sordariomycetes</taxon>
        <taxon>Sordariomycetidae</taxon>
        <taxon>Sordariales</taxon>
        <taxon>Lasiosphaeriaceae</taxon>
        <taxon>Lasiosphaeris</taxon>
    </lineage>
</organism>